<name>A0ABT9M9K6_9DEIO</name>
<accession>A0ABT9M9K6</accession>
<dbReference type="RefSeq" id="WP_307464102.1">
    <property type="nucleotide sequence ID" value="NZ_JAURUR010000001.1"/>
</dbReference>
<dbReference type="EMBL" id="JAURUR010000001">
    <property type="protein sequence ID" value="MDP9763260.1"/>
    <property type="molecule type" value="Genomic_DNA"/>
</dbReference>
<keyword evidence="2" id="KW-1185">Reference proteome</keyword>
<dbReference type="SUPFAM" id="SSF48452">
    <property type="entry name" value="TPR-like"/>
    <property type="match status" value="1"/>
</dbReference>
<dbReference type="InterPro" id="IPR011990">
    <property type="entry name" value="TPR-like_helical_dom_sf"/>
</dbReference>
<protein>
    <recommendedName>
        <fullName evidence="3">MalT-like TPR region domain-containing protein</fullName>
    </recommendedName>
</protein>
<evidence type="ECO:0000313" key="1">
    <source>
        <dbReference type="EMBL" id="MDP9763260.1"/>
    </source>
</evidence>
<comment type="caution">
    <text evidence="1">The sequence shown here is derived from an EMBL/GenBank/DDBJ whole genome shotgun (WGS) entry which is preliminary data.</text>
</comment>
<dbReference type="Proteomes" id="UP001232163">
    <property type="component" value="Unassembled WGS sequence"/>
</dbReference>
<sequence length="239" mass="24938">MPAPAPPDPPPAGGLHDALNASVQAAATLTAPWTAAERAGAAALALHLGRPRLAARWTTDPLLRAAALLRLGEPEEALQALDDQPDSARRSVLQARALTQQGAQDRAVTRTEEARRQAIDEGDSPALAACAVLRGEARLDDPHAALRALAEGLKVAELGGQRPDAHVLAVLALAQRPLGPGKAAATAQKALDLSAPRSPARVLALHALNRPDEAHREAQAGELHPSWWACLPTRPSSGR</sequence>
<organism evidence="1 2">
    <name type="scientific">Deinococcus enclensis</name>
    <dbReference type="NCBI Taxonomy" id="1049582"/>
    <lineage>
        <taxon>Bacteria</taxon>
        <taxon>Thermotogati</taxon>
        <taxon>Deinococcota</taxon>
        <taxon>Deinococci</taxon>
        <taxon>Deinococcales</taxon>
        <taxon>Deinococcaceae</taxon>
        <taxon>Deinococcus</taxon>
    </lineage>
</organism>
<evidence type="ECO:0008006" key="3">
    <source>
        <dbReference type="Google" id="ProtNLM"/>
    </source>
</evidence>
<gene>
    <name evidence="1" type="ORF">QO006_000673</name>
</gene>
<reference evidence="1 2" key="1">
    <citation type="submission" date="2023-07" db="EMBL/GenBank/DDBJ databases">
        <title>Genomic Encyclopedia of Type Strains, Phase IV (KMG-IV): sequencing the most valuable type-strain genomes for metagenomic binning, comparative biology and taxonomic classification.</title>
        <authorList>
            <person name="Goeker M."/>
        </authorList>
    </citation>
    <scope>NUCLEOTIDE SEQUENCE [LARGE SCALE GENOMIC DNA]</scope>
    <source>
        <strain evidence="1 2">NIO-1023</strain>
    </source>
</reference>
<proteinExistence type="predicted"/>
<evidence type="ECO:0000313" key="2">
    <source>
        <dbReference type="Proteomes" id="UP001232163"/>
    </source>
</evidence>